<dbReference type="Proteomes" id="UP000039541">
    <property type="component" value="Unassembled WGS sequence"/>
</dbReference>
<evidence type="ECO:0000313" key="2">
    <source>
        <dbReference type="EMBL" id="CNT65612.1"/>
    </source>
</evidence>
<dbReference type="EMBL" id="CQPC01000004">
    <property type="protein sequence ID" value="CNT65612.1"/>
    <property type="molecule type" value="Genomic_DNA"/>
</dbReference>
<proteinExistence type="predicted"/>
<organism evidence="1 4">
    <name type="scientific">Salmonella enterica subsp. enterica serovar Bovismorbificans</name>
    <dbReference type="NCBI Taxonomy" id="58097"/>
    <lineage>
        <taxon>Bacteria</taxon>
        <taxon>Pseudomonadati</taxon>
        <taxon>Pseudomonadota</taxon>
        <taxon>Gammaproteobacteria</taxon>
        <taxon>Enterobacterales</taxon>
        <taxon>Enterobacteriaceae</taxon>
        <taxon>Salmonella</taxon>
    </lineage>
</organism>
<evidence type="ECO:0000313" key="4">
    <source>
        <dbReference type="Proteomes" id="UP000042394"/>
    </source>
</evidence>
<dbReference type="EMBL" id="CQPD01000002">
    <property type="protein sequence ID" value="CNT63075.1"/>
    <property type="molecule type" value="Genomic_DNA"/>
</dbReference>
<evidence type="ECO:0000313" key="1">
    <source>
        <dbReference type="EMBL" id="CNT63075.1"/>
    </source>
</evidence>
<dbReference type="Proteomes" id="UP000042394">
    <property type="component" value="Unassembled WGS sequence"/>
</dbReference>
<sequence>MVNFILNNFRGSAPGIVFARTEHIGVITLPLIADQLLQLFKGQTSNAGKPTLALAC</sequence>
<reference evidence="3 4" key="1">
    <citation type="submission" date="2015-03" db="EMBL/GenBank/DDBJ databases">
        <authorList>
            <consortium name="Pathogen Informatics"/>
        </authorList>
    </citation>
    <scope>NUCLEOTIDE SEQUENCE [LARGE SCALE GENOMIC DNA]</scope>
    <source>
        <strain evidence="2 3">3476</strain>
        <strain evidence="1 4">D4891</strain>
    </source>
</reference>
<accession>A0A655BNE9</accession>
<evidence type="ECO:0000313" key="3">
    <source>
        <dbReference type="Proteomes" id="UP000039541"/>
    </source>
</evidence>
<gene>
    <name evidence="2" type="ORF">ERS008202_00512</name>
    <name evidence="1" type="ORF">ERS008207_00379</name>
</gene>
<protein>
    <submittedName>
        <fullName evidence="1">Uncharacterized protein</fullName>
    </submittedName>
</protein>
<name>A0A655BNE9_SALET</name>
<dbReference type="AlphaFoldDB" id="A0A655BNE9"/>